<dbReference type="Pfam" id="PF00046">
    <property type="entry name" value="Homeodomain"/>
    <property type="match status" value="1"/>
</dbReference>
<feature type="compositionally biased region" description="Basic and acidic residues" evidence="7">
    <location>
        <begin position="1"/>
        <end position="13"/>
    </location>
</feature>
<reference evidence="10" key="1">
    <citation type="submission" date="2025-08" db="UniProtKB">
        <authorList>
            <consortium name="RefSeq"/>
        </authorList>
    </citation>
    <scope>IDENTIFICATION</scope>
</reference>
<evidence type="ECO:0000313" key="9">
    <source>
        <dbReference type="Proteomes" id="UP000695022"/>
    </source>
</evidence>
<dbReference type="InterPro" id="IPR001356">
    <property type="entry name" value="HD"/>
</dbReference>
<dbReference type="PRINTS" id="PR00024">
    <property type="entry name" value="HOMEOBOX"/>
</dbReference>
<proteinExistence type="predicted"/>
<feature type="domain" description="Homeobox" evidence="8">
    <location>
        <begin position="106"/>
        <end position="166"/>
    </location>
</feature>
<evidence type="ECO:0000256" key="6">
    <source>
        <dbReference type="RuleBase" id="RU000682"/>
    </source>
</evidence>
<feature type="compositionally biased region" description="Pro residues" evidence="7">
    <location>
        <begin position="20"/>
        <end position="29"/>
    </location>
</feature>
<evidence type="ECO:0000259" key="8">
    <source>
        <dbReference type="PROSITE" id="PS50071"/>
    </source>
</evidence>
<dbReference type="InterPro" id="IPR017970">
    <property type="entry name" value="Homeobox_CS"/>
</dbReference>
<evidence type="ECO:0000256" key="7">
    <source>
        <dbReference type="SAM" id="MobiDB-lite"/>
    </source>
</evidence>
<dbReference type="PROSITE" id="PS00027">
    <property type="entry name" value="HOMEOBOX_1"/>
    <property type="match status" value="1"/>
</dbReference>
<dbReference type="InterPro" id="IPR020479">
    <property type="entry name" value="HD_metazoa"/>
</dbReference>
<dbReference type="PROSITE" id="PS50071">
    <property type="entry name" value="HOMEOBOX_2"/>
    <property type="match status" value="1"/>
</dbReference>
<accession>A0ABM1E4W4</accession>
<keyword evidence="3 5" id="KW-0371">Homeobox</keyword>
<evidence type="ECO:0000256" key="3">
    <source>
        <dbReference type="ARBA" id="ARBA00023155"/>
    </source>
</evidence>
<protein>
    <submittedName>
        <fullName evidence="10">Homeobox protein ceh-30-like</fullName>
    </submittedName>
</protein>
<feature type="region of interest" description="Disordered" evidence="7">
    <location>
        <begin position="1"/>
        <end position="36"/>
    </location>
</feature>
<dbReference type="InterPro" id="IPR009057">
    <property type="entry name" value="Homeodomain-like_sf"/>
</dbReference>
<keyword evidence="4 5" id="KW-0539">Nucleus</keyword>
<organism evidence="9 10">
    <name type="scientific">Priapulus caudatus</name>
    <name type="common">Priapulid worm</name>
    <dbReference type="NCBI Taxonomy" id="37621"/>
    <lineage>
        <taxon>Eukaryota</taxon>
        <taxon>Metazoa</taxon>
        <taxon>Ecdysozoa</taxon>
        <taxon>Scalidophora</taxon>
        <taxon>Priapulida</taxon>
        <taxon>Priapulimorpha</taxon>
        <taxon>Priapulimorphida</taxon>
        <taxon>Priapulidae</taxon>
        <taxon>Priapulus</taxon>
    </lineage>
</organism>
<feature type="DNA-binding region" description="Homeobox" evidence="5">
    <location>
        <begin position="108"/>
        <end position="167"/>
    </location>
</feature>
<dbReference type="InterPro" id="IPR050877">
    <property type="entry name" value="EMX-VAX-Noto_Homeobox_TFs"/>
</dbReference>
<dbReference type="PANTHER" id="PTHR24339">
    <property type="entry name" value="HOMEOBOX PROTEIN EMX-RELATED"/>
    <property type="match status" value="1"/>
</dbReference>
<feature type="compositionally biased region" description="Polar residues" evidence="7">
    <location>
        <begin position="76"/>
        <end position="93"/>
    </location>
</feature>
<comment type="subcellular location">
    <subcellularLocation>
        <location evidence="1 5 6">Nucleus</location>
    </subcellularLocation>
</comment>
<dbReference type="SMART" id="SM00389">
    <property type="entry name" value="HOX"/>
    <property type="match status" value="1"/>
</dbReference>
<sequence>MGSKRDATSHSDDVTDGDPPCSPPLPLPPTANRSTHFSIDSILSKSVLSPTCSPATAVAESGETPREALYERIRSRSPSTSDGLLSSDRLPSTSDDRVDTQHASDERKKRPRTAFTAAQVKALETEFEKNKYLSVSKRMQLSKSLKLTETQIKIWFQNRRTKWKRKYTNNLELMAHQYYSSVGAPPPRQMYVGDRFWLFNHAYAPPTAPGVGSLGLPYYWPLQQFGLPAGAAPHGGLFPYRGVAPSSSGVAHPCPPTARPAQVPPP</sequence>
<gene>
    <name evidence="10" type="primary">LOC106808859</name>
</gene>
<evidence type="ECO:0000256" key="2">
    <source>
        <dbReference type="ARBA" id="ARBA00023125"/>
    </source>
</evidence>
<feature type="compositionally biased region" description="Basic and acidic residues" evidence="7">
    <location>
        <begin position="63"/>
        <end position="74"/>
    </location>
</feature>
<evidence type="ECO:0000313" key="10">
    <source>
        <dbReference type="RefSeq" id="XP_014667235.1"/>
    </source>
</evidence>
<dbReference type="CDD" id="cd00086">
    <property type="entry name" value="homeodomain"/>
    <property type="match status" value="1"/>
</dbReference>
<feature type="compositionally biased region" description="Basic and acidic residues" evidence="7">
    <location>
        <begin position="94"/>
        <end position="108"/>
    </location>
</feature>
<keyword evidence="2 5" id="KW-0238">DNA-binding</keyword>
<feature type="region of interest" description="Disordered" evidence="7">
    <location>
        <begin position="50"/>
        <end position="113"/>
    </location>
</feature>
<keyword evidence="9" id="KW-1185">Reference proteome</keyword>
<dbReference type="Gene3D" id="1.10.10.60">
    <property type="entry name" value="Homeodomain-like"/>
    <property type="match status" value="1"/>
</dbReference>
<evidence type="ECO:0000256" key="1">
    <source>
        <dbReference type="ARBA" id="ARBA00004123"/>
    </source>
</evidence>
<evidence type="ECO:0000256" key="4">
    <source>
        <dbReference type="ARBA" id="ARBA00023242"/>
    </source>
</evidence>
<dbReference type="PANTHER" id="PTHR24339:SF30">
    <property type="entry name" value="LATERAL MUSCLES SCARCER, ISOFORM B"/>
    <property type="match status" value="1"/>
</dbReference>
<dbReference type="RefSeq" id="XP_014667235.1">
    <property type="nucleotide sequence ID" value="XM_014811749.1"/>
</dbReference>
<dbReference type="GeneID" id="106808859"/>
<dbReference type="Proteomes" id="UP000695022">
    <property type="component" value="Unplaced"/>
</dbReference>
<evidence type="ECO:0000256" key="5">
    <source>
        <dbReference type="PROSITE-ProRule" id="PRU00108"/>
    </source>
</evidence>
<dbReference type="SUPFAM" id="SSF46689">
    <property type="entry name" value="Homeodomain-like"/>
    <property type="match status" value="1"/>
</dbReference>
<name>A0ABM1E4W4_PRICU</name>